<reference evidence="1" key="1">
    <citation type="submission" date="2014-11" db="EMBL/GenBank/DDBJ databases">
        <authorList>
            <person name="Amaro Gonzalez C."/>
        </authorList>
    </citation>
    <scope>NUCLEOTIDE SEQUENCE</scope>
</reference>
<dbReference type="AlphaFoldDB" id="A0A0E9QS47"/>
<name>A0A0E9QS47_ANGAN</name>
<evidence type="ECO:0000313" key="1">
    <source>
        <dbReference type="EMBL" id="JAH18928.1"/>
    </source>
</evidence>
<accession>A0A0E9QS47</accession>
<protein>
    <submittedName>
        <fullName evidence="1">Uncharacterized protein</fullName>
    </submittedName>
</protein>
<organism evidence="1">
    <name type="scientific">Anguilla anguilla</name>
    <name type="common">European freshwater eel</name>
    <name type="synonym">Muraena anguilla</name>
    <dbReference type="NCBI Taxonomy" id="7936"/>
    <lineage>
        <taxon>Eukaryota</taxon>
        <taxon>Metazoa</taxon>
        <taxon>Chordata</taxon>
        <taxon>Craniata</taxon>
        <taxon>Vertebrata</taxon>
        <taxon>Euteleostomi</taxon>
        <taxon>Actinopterygii</taxon>
        <taxon>Neopterygii</taxon>
        <taxon>Teleostei</taxon>
        <taxon>Anguilliformes</taxon>
        <taxon>Anguillidae</taxon>
        <taxon>Anguilla</taxon>
    </lineage>
</organism>
<proteinExistence type="predicted"/>
<dbReference type="EMBL" id="GBXM01089649">
    <property type="protein sequence ID" value="JAH18928.1"/>
    <property type="molecule type" value="Transcribed_RNA"/>
</dbReference>
<reference evidence="1" key="2">
    <citation type="journal article" date="2015" name="Fish Shellfish Immunol.">
        <title>Early steps in the European eel (Anguilla anguilla)-Vibrio vulnificus interaction in the gills: Role of the RtxA13 toxin.</title>
        <authorList>
            <person name="Callol A."/>
            <person name="Pajuelo D."/>
            <person name="Ebbesson L."/>
            <person name="Teles M."/>
            <person name="MacKenzie S."/>
            <person name="Amaro C."/>
        </authorList>
    </citation>
    <scope>NUCLEOTIDE SEQUENCE</scope>
</reference>
<sequence>MGEGGSGGGGGGSYKIWEKTDRKTLFSKLLLHSTSKAGRRRWRVGYLCAGLQSGSPVLSCLVPPDRLILPGIRL</sequence>